<proteinExistence type="predicted"/>
<sequence>MGNAVFTWLVEHILSFAPYIVAARQVRVTIALTSDLTVSFPHLCRVLVSRRTGIKFQSDLFDHEILAS</sequence>
<dbReference type="AlphaFoldDB" id="A0A7R9PE33"/>
<feature type="chain" id="PRO_5031102213" evidence="1">
    <location>
        <begin position="24"/>
        <end position="68"/>
    </location>
</feature>
<dbReference type="EMBL" id="OE191678">
    <property type="protein sequence ID" value="CAD7579428.1"/>
    <property type="molecule type" value="Genomic_DNA"/>
</dbReference>
<organism evidence="2">
    <name type="scientific">Timema californicum</name>
    <name type="common">California timema</name>
    <name type="synonym">Walking stick</name>
    <dbReference type="NCBI Taxonomy" id="61474"/>
    <lineage>
        <taxon>Eukaryota</taxon>
        <taxon>Metazoa</taxon>
        <taxon>Ecdysozoa</taxon>
        <taxon>Arthropoda</taxon>
        <taxon>Hexapoda</taxon>
        <taxon>Insecta</taxon>
        <taxon>Pterygota</taxon>
        <taxon>Neoptera</taxon>
        <taxon>Polyneoptera</taxon>
        <taxon>Phasmatodea</taxon>
        <taxon>Timematodea</taxon>
        <taxon>Timematoidea</taxon>
        <taxon>Timematidae</taxon>
        <taxon>Timema</taxon>
    </lineage>
</organism>
<reference evidence="2" key="1">
    <citation type="submission" date="2020-11" db="EMBL/GenBank/DDBJ databases">
        <authorList>
            <person name="Tran Van P."/>
        </authorList>
    </citation>
    <scope>NUCLEOTIDE SEQUENCE</scope>
</reference>
<name>A0A7R9PE33_TIMCA</name>
<feature type="signal peptide" evidence="1">
    <location>
        <begin position="1"/>
        <end position="23"/>
    </location>
</feature>
<evidence type="ECO:0000313" key="2">
    <source>
        <dbReference type="EMBL" id="CAD7579428.1"/>
    </source>
</evidence>
<keyword evidence="1" id="KW-0732">Signal</keyword>
<evidence type="ECO:0000256" key="1">
    <source>
        <dbReference type="SAM" id="SignalP"/>
    </source>
</evidence>
<gene>
    <name evidence="2" type="ORF">TCMB3V08_LOCUS11962</name>
</gene>
<protein>
    <submittedName>
        <fullName evidence="2">(California timema) hypothetical protein</fullName>
    </submittedName>
</protein>
<accession>A0A7R9PE33</accession>